<accession>A0A1I4S340</accession>
<dbReference type="STRING" id="487685.SAMN04488696_1744"/>
<keyword evidence="3" id="KW-1185">Reference proteome</keyword>
<protein>
    <submittedName>
        <fullName evidence="2">Uncharacterized protein</fullName>
    </submittedName>
</protein>
<name>A0A1I4S340_9EURY</name>
<dbReference type="Proteomes" id="UP000198535">
    <property type="component" value="Unassembled WGS sequence"/>
</dbReference>
<dbReference type="EMBL" id="FOUJ01000003">
    <property type="protein sequence ID" value="SFM58926.1"/>
    <property type="molecule type" value="Genomic_DNA"/>
</dbReference>
<dbReference type="RefSeq" id="WP_143072321.1">
    <property type="nucleotide sequence ID" value="NZ_FOUJ01000003.1"/>
</dbReference>
<sequence>MLRKRYGYLISLFIALVILTSGCVKDDQSITSRQEVLQNETHTNSTTNTSNIDNEVNTSIDPENEISADSIEIQDPYEIRVLKLDEYFTLPELTEIGTNTKMSQFGVITYADRLEETADGGYLLQGHTLSENISFWIKNTDVKGNQNWAKTYSKNNFTEITGIEEINEEYAIFGKNNGSAKIVFLNSDGNQVYSKEYNDFNMKNALKTTGGYLLLGSSKTTILEGHMYRDYQHLVVVGIDNDLNELWREKYSNITASGTPKAVHIENSTYLVVGDNNGIPIETELSAGNVTDKVIIDENLLNDTIKENNAFVINDKYVSKTQDYYTTTLNIVDVDTNEKISYTNHNYNTFDGPYCIKEAYNGYTLIEAVGTDLYFLPVNESGAINKNNIITKYTDLSQKMEYMFIQFNSPMRLNLGDDVGKLFGRYGILPQYFYNEAYIPTNTSYRIMTVKAPINIDITTLPKELNIHYIGQVSEEHKNGVPENTTLDSLPSNYKSSDGNFMYFELSTWDDAEFEEIETFFLKHGFIETSVEESDYDGVYNKIELVFPANESYFKGYYGKSWDSAIFAYPDTSLIPYLLEFDEIWYVGLYEVKLIGKTVPEKPAVYLYPEQNQSISVKLNINGEITEDIPEYNSGWNVYATSDGIIYERGQAYDYLFYECTLNSLELPSEGWCVSYDDLPEWFDENLIKLGLNDKEKRQFEEYWLNRLPEEEYYTIKILDDEFLNTNMGLDVSPKPDTVIRIEFVFKSSNIYVELEEPEITVPQRNGFVVVEWGGIVT</sequence>
<evidence type="ECO:0000256" key="1">
    <source>
        <dbReference type="SAM" id="MobiDB-lite"/>
    </source>
</evidence>
<evidence type="ECO:0000313" key="2">
    <source>
        <dbReference type="EMBL" id="SFM58926.1"/>
    </source>
</evidence>
<evidence type="ECO:0000313" key="3">
    <source>
        <dbReference type="Proteomes" id="UP000198535"/>
    </source>
</evidence>
<dbReference type="AlphaFoldDB" id="A0A1I4S340"/>
<feature type="compositionally biased region" description="Low complexity" evidence="1">
    <location>
        <begin position="39"/>
        <end position="55"/>
    </location>
</feature>
<proteinExistence type="predicted"/>
<gene>
    <name evidence="2" type="ORF">SAMN04488696_1744</name>
</gene>
<dbReference type="PROSITE" id="PS51257">
    <property type="entry name" value="PROKAR_LIPOPROTEIN"/>
    <property type="match status" value="1"/>
</dbReference>
<organism evidence="2 3">
    <name type="scientific">Methanolobus profundi</name>
    <dbReference type="NCBI Taxonomy" id="487685"/>
    <lineage>
        <taxon>Archaea</taxon>
        <taxon>Methanobacteriati</taxon>
        <taxon>Methanobacteriota</taxon>
        <taxon>Stenosarchaea group</taxon>
        <taxon>Methanomicrobia</taxon>
        <taxon>Methanosarcinales</taxon>
        <taxon>Methanosarcinaceae</taxon>
        <taxon>Methanolobus</taxon>
    </lineage>
</organism>
<reference evidence="3" key="1">
    <citation type="submission" date="2016-10" db="EMBL/GenBank/DDBJ databases">
        <authorList>
            <person name="Varghese N."/>
            <person name="Submissions S."/>
        </authorList>
    </citation>
    <scope>NUCLEOTIDE SEQUENCE [LARGE SCALE GENOMIC DNA]</scope>
    <source>
        <strain evidence="3">Mob M</strain>
    </source>
</reference>
<feature type="region of interest" description="Disordered" evidence="1">
    <location>
        <begin position="39"/>
        <end position="58"/>
    </location>
</feature>